<comment type="pathway">
    <text evidence="1">Amino-acid degradation; 4-aminobutanoate degradation.</text>
</comment>
<dbReference type="InterPro" id="IPR016163">
    <property type="entry name" value="Ald_DH_C"/>
</dbReference>
<gene>
    <name evidence="6" type="ORF">LSAA_11662</name>
</gene>
<accession>A0A7R8HA26</accession>
<organism evidence="6 7">
    <name type="scientific">Lepeophtheirus salmonis</name>
    <name type="common">Salmon louse</name>
    <name type="synonym">Caligus salmonis</name>
    <dbReference type="NCBI Taxonomy" id="72036"/>
    <lineage>
        <taxon>Eukaryota</taxon>
        <taxon>Metazoa</taxon>
        <taxon>Ecdysozoa</taxon>
        <taxon>Arthropoda</taxon>
        <taxon>Crustacea</taxon>
        <taxon>Multicrustacea</taxon>
        <taxon>Hexanauplia</taxon>
        <taxon>Copepoda</taxon>
        <taxon>Siphonostomatoida</taxon>
        <taxon>Caligidae</taxon>
        <taxon>Lepeophtheirus</taxon>
    </lineage>
</organism>
<evidence type="ECO:0000256" key="2">
    <source>
        <dbReference type="ARBA" id="ARBA00009986"/>
    </source>
</evidence>
<dbReference type="Pfam" id="PF00171">
    <property type="entry name" value="Aldedh"/>
    <property type="match status" value="1"/>
</dbReference>
<dbReference type="FunFam" id="3.40.309.10:FF:000004">
    <property type="entry name" value="Succinate-semialdehyde dehydrogenase I"/>
    <property type="match status" value="1"/>
</dbReference>
<dbReference type="InterPro" id="IPR050740">
    <property type="entry name" value="Aldehyde_DH_Superfamily"/>
</dbReference>
<protein>
    <submittedName>
        <fullName evidence="6">ALDH5A1</fullName>
        <ecNumber evidence="6">1.2.1.24</ecNumber>
    </submittedName>
</protein>
<keyword evidence="3 4" id="KW-0560">Oxidoreductase</keyword>
<feature type="domain" description="Aldehyde dehydrogenase" evidence="5">
    <location>
        <begin position="39"/>
        <end position="494"/>
    </location>
</feature>
<evidence type="ECO:0000256" key="3">
    <source>
        <dbReference type="ARBA" id="ARBA00023002"/>
    </source>
</evidence>
<dbReference type="EMBL" id="HG994585">
    <property type="protein sequence ID" value="CAF2969994.1"/>
    <property type="molecule type" value="Genomic_DNA"/>
</dbReference>
<evidence type="ECO:0000256" key="4">
    <source>
        <dbReference type="RuleBase" id="RU003345"/>
    </source>
</evidence>
<reference evidence="6" key="1">
    <citation type="submission" date="2021-02" db="EMBL/GenBank/DDBJ databases">
        <authorList>
            <person name="Bekaert M."/>
        </authorList>
    </citation>
    <scope>NUCLEOTIDE SEQUENCE</scope>
    <source>
        <strain evidence="6">IoA-00</strain>
    </source>
</reference>
<dbReference type="Gene3D" id="3.40.605.10">
    <property type="entry name" value="Aldehyde Dehydrogenase, Chain A, domain 1"/>
    <property type="match status" value="1"/>
</dbReference>
<keyword evidence="7" id="KW-1185">Reference proteome</keyword>
<evidence type="ECO:0000313" key="7">
    <source>
        <dbReference type="Proteomes" id="UP000675881"/>
    </source>
</evidence>
<dbReference type="PROSITE" id="PS00687">
    <property type="entry name" value="ALDEHYDE_DEHYDR_GLU"/>
    <property type="match status" value="1"/>
</dbReference>
<dbReference type="OrthoDB" id="6336534at2759"/>
<dbReference type="GO" id="GO:0005739">
    <property type="term" value="C:mitochondrion"/>
    <property type="evidence" value="ECO:0007669"/>
    <property type="project" value="TreeGrafter"/>
</dbReference>
<dbReference type="Gene3D" id="3.40.309.10">
    <property type="entry name" value="Aldehyde Dehydrogenase, Chain A, domain 2"/>
    <property type="match status" value="1"/>
</dbReference>
<evidence type="ECO:0000259" key="5">
    <source>
        <dbReference type="Pfam" id="PF00171"/>
    </source>
</evidence>
<dbReference type="EC" id="1.2.1.24" evidence="6"/>
<dbReference type="PANTHER" id="PTHR43353:SF5">
    <property type="entry name" value="SUCCINATE-SEMIALDEHYDE DEHYDROGENASE, MITOCHONDRIAL"/>
    <property type="match status" value="1"/>
</dbReference>
<evidence type="ECO:0000313" key="6">
    <source>
        <dbReference type="EMBL" id="CAF2969994.1"/>
    </source>
</evidence>
<dbReference type="InterPro" id="IPR016162">
    <property type="entry name" value="Ald_DH_N"/>
</dbReference>
<evidence type="ECO:0000256" key="1">
    <source>
        <dbReference type="ARBA" id="ARBA00005176"/>
    </source>
</evidence>
<dbReference type="GO" id="GO:0004777">
    <property type="term" value="F:succinate-semialdehyde dehydrogenase (NAD+) activity"/>
    <property type="evidence" value="ECO:0007669"/>
    <property type="project" value="UniProtKB-EC"/>
</dbReference>
<comment type="similarity">
    <text evidence="2 4">Belongs to the aldehyde dehydrogenase family.</text>
</comment>
<dbReference type="GO" id="GO:0009450">
    <property type="term" value="P:gamma-aminobutyric acid catabolic process"/>
    <property type="evidence" value="ECO:0007669"/>
    <property type="project" value="TreeGrafter"/>
</dbReference>
<proteinExistence type="inferred from homology"/>
<sequence length="1723" mass="193839">MNVIIRREFLSLNKVLRKLEAVRSISSLLEDKAFVDGKWIPSTTGTNFPVHNPSDGSFLLSVPDMNETDTQSAIEVASKAFKTWKETTGKERSIVLRNFFNKCNENQDELAKILTLEQGKPLAEAKGEILYGNSYLEWFSEEARRAYGDVVPSPDRKKEFILVREPIGVAAMITPWNFPNAMLARKVGAALASGCTCVVKPSPDTPLSALAFASLAKEAGVPDGVINVVTTSQNLESVSNALCSSNVIKALSFTGSTRVGKLLYNQCSSTVKKLSLELGGNAAFIVFDSAEIDNAVKGLMASKFRNAGQTCVSSNRIFLQSGIYETFLKKLEASMKKDLVLGDGMCSGVNQGPLINERQIQNIEDLVSDALNKGAEIATGGSRGDSGSLFYEPTIIKNVKPDMRIFHEEIFGPVVSIIQFNNEEEVIELANDTQVGLAGYFYSNDIKQCWRVARKMETGMVGVNEGAISAPEITFGGVKESGIGREGSKYGLLSIRYITRYKSCTLSTDYSFSQFIKSLRSDNTCESIRMVDKIPPQWKPLKRDVNAEIRCVFLTDSETERRGVFDAVSKNLSDGQSEISNFSIMYHHWEQPHFPCEGSDCRYCLRNINGKGSLLVGGNDLTDGAFFRFSIGSTIFRLMLLSKDKQNLLKIITFDFVFVGIQVTDARGNLEESIWEFEWKRLERLSKKAVSPLIIIGYFRDIHKLTSRNGNGSNGNINEEIASNISIEKTLTESRNVVRKAGKFHKAIPRFVDFVTGTSSQFESLFREIDKLYKHPGYILRQCALINNLTHWTKILENPELTFDDLKYSEGDDMADNALMIAAKLRHKDLVSAVLRSNRLSEECNTLILSELIHLRNCSGQTLLAMVALQGPELEEQKLLILRTEIQVHCVSDITHEADQLKLQRCLRGQLKSSAEAAIILEQSRALQGIPKNSKGAKSRTWKKLMGETINRLNSTCGEESDSLRISKIVRNCNISSREPISIQCLPSALSPESKFAKGAQRAAREKKIETSEVLYSTARVMEVSLESSFQPTIQLYIIFPVLMRTMTAQSFSLRIFTVCKMDNLNFPMLKPDQTISIITSILSLAWCFTFYHATLKRGALDKDLAALFYRALIFDIIFVSENVVLLVIALTSDIKELQENRVTFAVVLLGFTLVGLILKCVYYRYLHIWAWLIMDYITKKEDGHWKCILFSNMYFCGTLRERELQLCFIPRPIFNAVNAIFGDRHFPLTVLTLGILVLVIVIILAVAFMPFFVVTVLPCIIVLKCRKCCFKNDNIIKILDSDEGLPLSEKKNNSSDLSNISVSADLTVSLGDCTDPIKERLPQERHNCNIILEQSNQGEKKSFVMRYVAVLLRPLRGKSECEEDDGQLFHPFDLAIQFEQFKILRTLIDHIIRETGVEIFIEILRTTKIQELDVVFMDLIDRYPVAAHALMNSFVSYVKLNGHPVLKKIAASENNELLRHPLPSLGVYLSKKWKDFKLIYYLGFIFQIVAALCVTGYALVRKNDDDTGMYSKIWKGFRYVGIILTSIRGFYQICETEGIFLGFVFAGLLDEGNTAMIYRGRSCTISWNNCFILGAYIMSEDGTSFSGESLGVLVIFAIFGILVVTYLVGLSVAKVREDVLSIRGEDYIKKIMTLTVYKYQNSSTYIILPKQFEDENAPKKGVFSFCQTTDTPIYNKINENESLDYSNLQLTKYRTLLQTIESIPHQNFPNESGYTNLYWNNR</sequence>
<dbReference type="SUPFAM" id="SSF53720">
    <property type="entry name" value="ALDH-like"/>
    <property type="match status" value="1"/>
</dbReference>
<name>A0A7R8HA26_LEPSM</name>
<dbReference type="InterPro" id="IPR029510">
    <property type="entry name" value="Ald_DH_CS_GLU"/>
</dbReference>
<dbReference type="InterPro" id="IPR015590">
    <property type="entry name" value="Aldehyde_DH_dom"/>
</dbReference>
<dbReference type="InterPro" id="IPR016161">
    <property type="entry name" value="Ald_DH/histidinol_DH"/>
</dbReference>
<dbReference type="FunFam" id="3.40.605.10:FF:000005">
    <property type="entry name" value="Succinate-semialdehyde dehydrogenase I"/>
    <property type="match status" value="1"/>
</dbReference>
<dbReference type="Proteomes" id="UP000675881">
    <property type="component" value="Chromosome 6"/>
</dbReference>
<dbReference type="PANTHER" id="PTHR43353">
    <property type="entry name" value="SUCCINATE-SEMIALDEHYDE DEHYDROGENASE, MITOCHONDRIAL"/>
    <property type="match status" value="1"/>
</dbReference>
<dbReference type="CDD" id="cd07103">
    <property type="entry name" value="ALDH_F5_SSADH_GabD"/>
    <property type="match status" value="1"/>
</dbReference>